<name>A0ABU8S3A3_9SPHN</name>
<evidence type="ECO:0000313" key="3">
    <source>
        <dbReference type="EMBL" id="MEJ6008305.1"/>
    </source>
</evidence>
<dbReference type="PANTHER" id="PTHR36698:SF2">
    <property type="entry name" value="MCE_MLAD DOMAIN-CONTAINING PROTEIN"/>
    <property type="match status" value="1"/>
</dbReference>
<dbReference type="Pfam" id="PF02470">
    <property type="entry name" value="MlaD"/>
    <property type="match status" value="1"/>
</dbReference>
<dbReference type="Proteomes" id="UP001379235">
    <property type="component" value="Unassembled WGS sequence"/>
</dbReference>
<reference evidence="3 4" key="1">
    <citation type="submission" date="2024-03" db="EMBL/GenBank/DDBJ databases">
        <authorList>
            <person name="Jo J.-H."/>
        </authorList>
    </citation>
    <scope>NUCLEOTIDE SEQUENCE [LARGE SCALE GENOMIC DNA]</scope>
    <source>
        <strain evidence="3 4">AS3R-12</strain>
    </source>
</reference>
<sequence>METRANHVWVGAVTLFLLAVVAAFVIWIAQLGKGDRQEYDIFFKQSVDGLTSGTTINYAGVPAGQIADIELWPADPSFVRVRIEVDKKVKILQGTTATIQGSFTGTSTIQLNGGIRGAAPITEPGPGPGRVPVIPTKRGGLGELLSNAPMLIERLATVTERLNTLLSDENQRSIKGILANTDKLTANLADASPQVKGTLAELQVTLKQASATLASFEQVAGSANTLLGSDGQSLARQLRETLGSAKLAADSLQGALSEARPGLNQLSESTLPQAEAAIRDLRATTKALRGVTEKIDEQGAGALLGGQKLPDYKP</sequence>
<evidence type="ECO:0000259" key="2">
    <source>
        <dbReference type="Pfam" id="PF02470"/>
    </source>
</evidence>
<keyword evidence="1" id="KW-1133">Transmembrane helix</keyword>
<dbReference type="InterPro" id="IPR003399">
    <property type="entry name" value="Mce/MlaD"/>
</dbReference>
<protein>
    <submittedName>
        <fullName evidence="3">MlaD family protein</fullName>
    </submittedName>
</protein>
<dbReference type="RefSeq" id="WP_339963844.1">
    <property type="nucleotide sequence ID" value="NZ_JBBHJY010000001.1"/>
</dbReference>
<evidence type="ECO:0000313" key="4">
    <source>
        <dbReference type="Proteomes" id="UP001379235"/>
    </source>
</evidence>
<dbReference type="PANTHER" id="PTHR36698">
    <property type="entry name" value="BLL5892 PROTEIN"/>
    <property type="match status" value="1"/>
</dbReference>
<proteinExistence type="predicted"/>
<keyword evidence="1" id="KW-0472">Membrane</keyword>
<evidence type="ECO:0000256" key="1">
    <source>
        <dbReference type="SAM" id="Phobius"/>
    </source>
</evidence>
<dbReference type="EMBL" id="JBBHJY010000001">
    <property type="protein sequence ID" value="MEJ6008305.1"/>
    <property type="molecule type" value="Genomic_DNA"/>
</dbReference>
<organism evidence="3 4">
    <name type="scientific">Novosphingobium aquae</name>
    <dbReference type="NCBI Taxonomy" id="3133435"/>
    <lineage>
        <taxon>Bacteria</taxon>
        <taxon>Pseudomonadati</taxon>
        <taxon>Pseudomonadota</taxon>
        <taxon>Alphaproteobacteria</taxon>
        <taxon>Sphingomonadales</taxon>
        <taxon>Sphingomonadaceae</taxon>
        <taxon>Novosphingobium</taxon>
    </lineage>
</organism>
<accession>A0ABU8S3A3</accession>
<gene>
    <name evidence="3" type="ORF">WG900_00080</name>
</gene>
<feature type="domain" description="Mce/MlaD" evidence="2">
    <location>
        <begin position="43"/>
        <end position="113"/>
    </location>
</feature>
<feature type="transmembrane region" description="Helical" evidence="1">
    <location>
        <begin position="6"/>
        <end position="29"/>
    </location>
</feature>
<keyword evidence="1" id="KW-0812">Transmembrane</keyword>
<keyword evidence="4" id="KW-1185">Reference proteome</keyword>
<comment type="caution">
    <text evidence="3">The sequence shown here is derived from an EMBL/GenBank/DDBJ whole genome shotgun (WGS) entry which is preliminary data.</text>
</comment>